<dbReference type="EMBL" id="MN032614">
    <property type="protein sequence ID" value="QDJ96718.1"/>
    <property type="molecule type" value="Genomic_DNA"/>
</dbReference>
<gene>
    <name evidence="1" type="ORF">PS1_0207</name>
</gene>
<name>A0A514TUL2_9CAUD</name>
<reference evidence="1" key="1">
    <citation type="submission" date="2019-06" db="EMBL/GenBank/DDBJ databases">
        <title>Complete genome sequence of Aeromonas hydrophila bacteriophage PS1.</title>
        <authorList>
            <person name="Rai S."/>
            <person name="Tyagi A."/>
            <person name="Kumar N."/>
            <person name="Singh N."/>
        </authorList>
    </citation>
    <scope>NUCLEOTIDE SEQUENCE [LARGE SCALE GENOMIC DNA]</scope>
</reference>
<dbReference type="Proteomes" id="UP000317703">
    <property type="component" value="Segment"/>
</dbReference>
<proteinExistence type="predicted"/>
<evidence type="ECO:0000313" key="2">
    <source>
        <dbReference type="Proteomes" id="UP000317703"/>
    </source>
</evidence>
<accession>A0A514TUL2</accession>
<evidence type="ECO:0008006" key="3">
    <source>
        <dbReference type="Google" id="ProtNLM"/>
    </source>
</evidence>
<keyword evidence="2" id="KW-1185">Reference proteome</keyword>
<evidence type="ECO:0000313" key="1">
    <source>
        <dbReference type="EMBL" id="QDJ96718.1"/>
    </source>
</evidence>
<organism evidence="1 2">
    <name type="scientific">Aeromonas phage PS1</name>
    <dbReference type="NCBI Taxonomy" id="2591406"/>
    <lineage>
        <taxon>Viruses</taxon>
        <taxon>Duplodnaviria</taxon>
        <taxon>Heunggongvirae</taxon>
        <taxon>Uroviricota</taxon>
        <taxon>Caudoviricetes</taxon>
        <taxon>Chimalliviridae</taxon>
        <taxon>Ferozepurvirus</taxon>
        <taxon>Ferozepurvirus PS1</taxon>
    </lineage>
</organism>
<sequence length="444" mass="50769">MSTLFSCFTTITELVLNGSTSPLGELTNETKTYAKSPDYYYLNNQPCQLVGFRGVNQVNPDLRYEKIPSTHATPVLTMINWLYEEAKKGNLSENSQACLQALQTNYTQGWVWKEVAKMVTNNAIWLPSSISFTYEVGGVIHEFKIWFANSSFESEFPYREIYVIHPLPIGGIDYFGEHNYKEVQNRLAEETTDKIEQRVYDLVGNQDPYTRRIVLPFDVYDLINKPQKNTAYWTVIYYGNPNDAEEETYEEIRKQILANSTYPETKWEEIIPDLFNPLEFVVVPYWNELGLINETVLGSTYSPIFTYQGGDVLPKKYADFYPQSDIIKSLQIVPHLYKSAKLGVVGKPTNSDGRILLTNIFSDYQLIPSSDSQAGMMSKETSLLIKDLEALLVAGEVVTPNTLPPQGIQRVIKNNRLYLSKRSSKVKLTMISRYQFVQDGLIDE</sequence>
<protein>
    <recommendedName>
        <fullName evidence="3">Virion structural protein</fullName>
    </recommendedName>
</protein>